<name>A0A3G1KYX5_FORW1</name>
<keyword evidence="4" id="KW-1185">Reference proteome</keyword>
<dbReference type="InterPro" id="IPR002823">
    <property type="entry name" value="DUF112_TM"/>
</dbReference>
<dbReference type="EMBL" id="CP017634">
    <property type="protein sequence ID" value="ATW27415.1"/>
    <property type="molecule type" value="Genomic_DNA"/>
</dbReference>
<gene>
    <name evidence="3" type="ORF">DCMF_24045</name>
</gene>
<dbReference type="OrthoDB" id="9781349at2"/>
<organism evidence="3 4">
    <name type="scientific">Formimonas warabiya</name>
    <dbReference type="NCBI Taxonomy" id="1761012"/>
    <lineage>
        <taxon>Bacteria</taxon>
        <taxon>Bacillati</taxon>
        <taxon>Bacillota</taxon>
        <taxon>Clostridia</taxon>
        <taxon>Eubacteriales</taxon>
        <taxon>Peptococcaceae</taxon>
        <taxon>Candidatus Formimonas</taxon>
    </lineage>
</organism>
<evidence type="ECO:0000313" key="4">
    <source>
        <dbReference type="Proteomes" id="UP000323521"/>
    </source>
</evidence>
<dbReference type="PANTHER" id="PTHR35342:SF5">
    <property type="entry name" value="TRICARBOXYLIC TRANSPORT PROTEIN"/>
    <property type="match status" value="1"/>
</dbReference>
<feature type="transmembrane region" description="Helical" evidence="1">
    <location>
        <begin position="170"/>
        <end position="191"/>
    </location>
</feature>
<dbReference type="RefSeq" id="WP_148136771.1">
    <property type="nucleotide sequence ID" value="NZ_CP017634.1"/>
</dbReference>
<feature type="transmembrane region" description="Helical" evidence="1">
    <location>
        <begin position="261"/>
        <end position="285"/>
    </location>
</feature>
<keyword evidence="1" id="KW-0472">Membrane</keyword>
<feature type="transmembrane region" description="Helical" evidence="1">
    <location>
        <begin position="203"/>
        <end position="223"/>
    </location>
</feature>
<feature type="transmembrane region" description="Helical" evidence="1">
    <location>
        <begin position="323"/>
        <end position="346"/>
    </location>
</feature>
<keyword evidence="1" id="KW-0812">Transmembrane</keyword>
<feature type="transmembrane region" description="Helical" evidence="1">
    <location>
        <begin position="12"/>
        <end position="35"/>
    </location>
</feature>
<dbReference type="Pfam" id="PF01970">
    <property type="entry name" value="TctA"/>
    <property type="match status" value="1"/>
</dbReference>
<accession>A0A3G1KYX5</accession>
<dbReference type="PANTHER" id="PTHR35342">
    <property type="entry name" value="TRICARBOXYLIC TRANSPORT PROTEIN"/>
    <property type="match status" value="1"/>
</dbReference>
<reference evidence="3 4" key="1">
    <citation type="submission" date="2016-10" db="EMBL/GenBank/DDBJ databases">
        <title>Complete Genome Sequence of Peptococcaceae strain DCMF.</title>
        <authorList>
            <person name="Edwards R.J."/>
            <person name="Holland S.I."/>
            <person name="Deshpande N.P."/>
            <person name="Wong Y.K."/>
            <person name="Ertan H."/>
            <person name="Manefield M."/>
            <person name="Russell T.L."/>
            <person name="Lee M.J."/>
        </authorList>
    </citation>
    <scope>NUCLEOTIDE SEQUENCE [LARGE SCALE GENOMIC DNA]</scope>
    <source>
        <strain evidence="3 4">DCMF</strain>
    </source>
</reference>
<dbReference type="Proteomes" id="UP000323521">
    <property type="component" value="Chromosome"/>
</dbReference>
<evidence type="ECO:0000313" key="3">
    <source>
        <dbReference type="EMBL" id="ATW27415.1"/>
    </source>
</evidence>
<feature type="transmembrane region" description="Helical" evidence="1">
    <location>
        <begin position="138"/>
        <end position="158"/>
    </location>
</feature>
<dbReference type="KEGG" id="fwa:DCMF_24045"/>
<dbReference type="AlphaFoldDB" id="A0A3G1KYX5"/>
<evidence type="ECO:0000256" key="1">
    <source>
        <dbReference type="SAM" id="Phobius"/>
    </source>
</evidence>
<keyword evidence="1" id="KW-1133">Transmembrane helix</keyword>
<evidence type="ECO:0000259" key="2">
    <source>
        <dbReference type="Pfam" id="PF01970"/>
    </source>
</evidence>
<feature type="transmembrane region" description="Helical" evidence="1">
    <location>
        <begin position="393"/>
        <end position="409"/>
    </location>
</feature>
<feature type="domain" description="DUF112" evidence="2">
    <location>
        <begin position="21"/>
        <end position="443"/>
    </location>
</feature>
<sequence length="502" mass="53254">MDTLSNLLNGLVIALHPTSVIFCFFGAVAGLLIGALPGLGPSAGLTIILPITFSLPPIQGVIFLAGIYYGAMYGGSITSILLGLPGDPASVVTVTDGYPLAKQGRGGPALGITAIGSFVGGTICVILFTFLGPVLAKVALSFGPPEYFALMFLGLTLVSNFMEKSIIKGFISAFVGLFVSVIGLDLVTGLTRFSFGTIELYDGIDFVVVALGIFGITEILISLEDDITSFKFNRKELRLRNLFPDAKDWAVSKWHIVRSTFIGFFMGLMPGCGAAICSFIAYAAAKNSAPPERKKLFGNGAIEGVAAPETANNAASIAAFVPLLTLGIPGTASAAVIMGALLMFGLEPGPLLWTKNPDFVWGLIGSMYIGNAMLLVLSTVGIPFFVRMLEVPFPILNASVMAFILVGGYSLNNSMFDVGLVILFGLIGYLMRKMEYPAPPMILALILGNTLEISLRQTMIISQGHIGVIFTRPVSGTIMVIAIAFILWSVYKSLRKTNKTQE</sequence>
<proteinExistence type="predicted"/>
<feature type="transmembrane region" description="Helical" evidence="1">
    <location>
        <begin position="366"/>
        <end position="386"/>
    </location>
</feature>
<protein>
    <submittedName>
        <fullName evidence="3">Transporter</fullName>
    </submittedName>
</protein>
<feature type="transmembrane region" description="Helical" evidence="1">
    <location>
        <begin position="109"/>
        <end position="131"/>
    </location>
</feature>
<feature type="transmembrane region" description="Helical" evidence="1">
    <location>
        <begin position="474"/>
        <end position="491"/>
    </location>
</feature>